<evidence type="ECO:0000313" key="1">
    <source>
        <dbReference type="EMBL" id="PTB46281.1"/>
    </source>
</evidence>
<name>A0A2T3ZNB7_TRIA4</name>
<dbReference type="AlphaFoldDB" id="A0A2T3ZNB7"/>
<dbReference type="EMBL" id="KZ679256">
    <property type="protein sequence ID" value="PTB46281.1"/>
    <property type="molecule type" value="Genomic_DNA"/>
</dbReference>
<evidence type="ECO:0000313" key="2">
    <source>
        <dbReference type="Proteomes" id="UP000240493"/>
    </source>
</evidence>
<gene>
    <name evidence="1" type="ORF">M441DRAFT_126069</name>
</gene>
<dbReference type="OrthoDB" id="4893788at2759"/>
<proteinExistence type="predicted"/>
<reference evidence="1 2" key="1">
    <citation type="submission" date="2016-07" db="EMBL/GenBank/DDBJ databases">
        <title>Multiple horizontal gene transfer events from other fungi enriched the ability of initially mycotrophic Trichoderma (Ascomycota) to feed on dead plant biomass.</title>
        <authorList>
            <consortium name="DOE Joint Genome Institute"/>
            <person name="Aerts A."/>
            <person name="Atanasova L."/>
            <person name="Chenthamara K."/>
            <person name="Zhang J."/>
            <person name="Grujic M."/>
            <person name="Henrissat B."/>
            <person name="Kuo A."/>
            <person name="Salamov A."/>
            <person name="Lipzen A."/>
            <person name="Labutti K."/>
            <person name="Barry K."/>
            <person name="Miao Y."/>
            <person name="Rahimi M.J."/>
            <person name="Shen Q."/>
            <person name="Grigoriev I.V."/>
            <person name="Kubicek C.P."/>
            <person name="Druzhinina I.S."/>
        </authorList>
    </citation>
    <scope>NUCLEOTIDE SEQUENCE [LARGE SCALE GENOMIC DNA]</scope>
    <source>
        <strain evidence="1 2">CBS 433.97</strain>
    </source>
</reference>
<dbReference type="Proteomes" id="UP000240493">
    <property type="component" value="Unassembled WGS sequence"/>
</dbReference>
<accession>A0A2T3ZNB7</accession>
<keyword evidence="2" id="KW-1185">Reference proteome</keyword>
<organism evidence="1 2">
    <name type="scientific">Trichoderma asperellum (strain ATCC 204424 / CBS 433.97 / NBRC 101777)</name>
    <dbReference type="NCBI Taxonomy" id="1042311"/>
    <lineage>
        <taxon>Eukaryota</taxon>
        <taxon>Fungi</taxon>
        <taxon>Dikarya</taxon>
        <taxon>Ascomycota</taxon>
        <taxon>Pezizomycotina</taxon>
        <taxon>Sordariomycetes</taxon>
        <taxon>Hypocreomycetidae</taxon>
        <taxon>Hypocreales</taxon>
        <taxon>Hypocreaceae</taxon>
        <taxon>Trichoderma</taxon>
    </lineage>
</organism>
<protein>
    <submittedName>
        <fullName evidence="1">Uncharacterized protein</fullName>
    </submittedName>
</protein>
<sequence>MSNFINQLDQELTMAHSTIIAINESLLTLDTAMQTAARGPETALKPVRETTTYAINLIQSLYPLIMSMKTSLQILRQAGY</sequence>